<dbReference type="InterPro" id="IPR037522">
    <property type="entry name" value="HD_GYP_dom"/>
</dbReference>
<dbReference type="RefSeq" id="WP_220380497.1">
    <property type="nucleotide sequence ID" value="NZ_CP080544.1"/>
</dbReference>
<organism evidence="3 4">
    <name type="scientific">Lysobacter soyae</name>
    <dbReference type="NCBI Taxonomy" id="2764185"/>
    <lineage>
        <taxon>Bacteria</taxon>
        <taxon>Pseudomonadati</taxon>
        <taxon>Pseudomonadota</taxon>
        <taxon>Gammaproteobacteria</taxon>
        <taxon>Lysobacterales</taxon>
        <taxon>Lysobacteraceae</taxon>
        <taxon>Lysobacter</taxon>
    </lineage>
</organism>
<feature type="domain" description="HD-GYP" evidence="2">
    <location>
        <begin position="153"/>
        <end position="349"/>
    </location>
</feature>
<dbReference type="PROSITE" id="PS51832">
    <property type="entry name" value="HD_GYP"/>
    <property type="match status" value="1"/>
</dbReference>
<protein>
    <submittedName>
        <fullName evidence="3">HD-GYP domain-containing protein</fullName>
    </submittedName>
</protein>
<dbReference type="CDD" id="cd00077">
    <property type="entry name" value="HDc"/>
    <property type="match status" value="1"/>
</dbReference>
<dbReference type="Gene3D" id="1.10.3210.10">
    <property type="entry name" value="Hypothetical protein af1432"/>
    <property type="match status" value="1"/>
</dbReference>
<dbReference type="EMBL" id="CP080544">
    <property type="protein sequence ID" value="QYR53690.1"/>
    <property type="molecule type" value="Genomic_DNA"/>
</dbReference>
<evidence type="ECO:0000256" key="1">
    <source>
        <dbReference type="SAM" id="MobiDB-lite"/>
    </source>
</evidence>
<dbReference type="Proteomes" id="UP000824755">
    <property type="component" value="Chromosome"/>
</dbReference>
<evidence type="ECO:0000313" key="3">
    <source>
        <dbReference type="EMBL" id="QYR53690.1"/>
    </source>
</evidence>
<reference evidence="3 4" key="1">
    <citation type="submission" date="2021-08" db="EMBL/GenBank/DDBJ databases">
        <title>Lysobacter sp. strain CJ11 Genome sequencing and assembly.</title>
        <authorList>
            <person name="Kim I."/>
        </authorList>
    </citation>
    <scope>NUCLEOTIDE SEQUENCE [LARGE SCALE GENOMIC DNA]</scope>
    <source>
        <strain evidence="3 4">CJ11</strain>
    </source>
</reference>
<dbReference type="Pfam" id="PF11871">
    <property type="entry name" value="DUF3391"/>
    <property type="match status" value="1"/>
</dbReference>
<dbReference type="InterPro" id="IPR003607">
    <property type="entry name" value="HD/PDEase_dom"/>
</dbReference>
<dbReference type="PANTHER" id="PTHR43155:SF2">
    <property type="entry name" value="CYCLIC DI-GMP PHOSPHODIESTERASE PA4108"/>
    <property type="match status" value="1"/>
</dbReference>
<evidence type="ECO:0000313" key="4">
    <source>
        <dbReference type="Proteomes" id="UP000824755"/>
    </source>
</evidence>
<gene>
    <name evidence="3" type="ORF">H8L67_04160</name>
</gene>
<keyword evidence="4" id="KW-1185">Reference proteome</keyword>
<dbReference type="InterPro" id="IPR021812">
    <property type="entry name" value="DUF3391"/>
</dbReference>
<dbReference type="PANTHER" id="PTHR43155">
    <property type="entry name" value="CYCLIC DI-GMP PHOSPHODIESTERASE PA4108-RELATED"/>
    <property type="match status" value="1"/>
</dbReference>
<dbReference type="SUPFAM" id="SSF109604">
    <property type="entry name" value="HD-domain/PDEase-like"/>
    <property type="match status" value="1"/>
</dbReference>
<accession>A0ABX8WS67</accession>
<evidence type="ECO:0000259" key="2">
    <source>
        <dbReference type="PROSITE" id="PS51832"/>
    </source>
</evidence>
<feature type="region of interest" description="Disordered" evidence="1">
    <location>
        <begin position="77"/>
        <end position="108"/>
    </location>
</feature>
<dbReference type="Pfam" id="PF13487">
    <property type="entry name" value="HD_5"/>
    <property type="match status" value="1"/>
</dbReference>
<proteinExistence type="predicted"/>
<name>A0ABX8WS67_9GAMM</name>
<sequence>MLEEREIPVQSLELGMWVCRLDRPWAGTPFLLQGLLIETPADVKMLAEYCKTVFVDVDLSKPEIAAKLRALPRPANGAKSPFSASGAVQAAMPPPQVPAPHKTGRMPTPDDLDTARAAIATLVDRTNHLFESLREGRLVTREAIEQAAEPVVRNVTQNQDAFLWLMALKRHSNYEYLHAMNCCALSAAFAHELALPPDRINAIAVGGLIMNIGMVDVPDDILSVRRELRSDERAIVQTHVAHGIRRVEAMGFSDVDTLAMVRCHHERYDGTGYPSGLQGAGIPMAGRLAAIVDAFDAMTADRPHRFAISRSESLHELYCQRGKHFHSELVEEFVKCLGIYPVGSLVELNTGEVAIVMVQNALLRLRPRIMVLTNELKQTLGHFHSMDLSETREDASVHILRTLGPGAFGLDPSELFL</sequence>